<feature type="region of interest" description="Disordered" evidence="1">
    <location>
        <begin position="1"/>
        <end position="26"/>
    </location>
</feature>
<feature type="compositionally biased region" description="Basic and acidic residues" evidence="1">
    <location>
        <begin position="168"/>
        <end position="180"/>
    </location>
</feature>
<dbReference type="GeneID" id="19342130"/>
<dbReference type="KEGG" id="pfj:MYCFIDRAFT_83978"/>
<name>M2ZCP0_PSEFD</name>
<dbReference type="RefSeq" id="XP_007932524.1">
    <property type="nucleotide sequence ID" value="XM_007934333.1"/>
</dbReference>
<dbReference type="Proteomes" id="UP000016932">
    <property type="component" value="Unassembled WGS sequence"/>
</dbReference>
<protein>
    <submittedName>
        <fullName evidence="2">Uncharacterized protein</fullName>
    </submittedName>
</protein>
<gene>
    <name evidence="2" type="ORF">MYCFIDRAFT_83978</name>
</gene>
<dbReference type="AlphaFoldDB" id="M2ZCP0"/>
<dbReference type="HOGENOM" id="CLU_1496869_0_0_1"/>
<evidence type="ECO:0000313" key="3">
    <source>
        <dbReference type="Proteomes" id="UP000016932"/>
    </source>
</evidence>
<evidence type="ECO:0000313" key="2">
    <source>
        <dbReference type="EMBL" id="EME76879.1"/>
    </source>
</evidence>
<accession>M2ZCP0</accession>
<proteinExistence type="predicted"/>
<reference evidence="2 3" key="1">
    <citation type="journal article" date="2012" name="PLoS Pathog.">
        <title>Diverse lifestyles and strategies of plant pathogenesis encoded in the genomes of eighteen Dothideomycetes fungi.</title>
        <authorList>
            <person name="Ohm R.A."/>
            <person name="Feau N."/>
            <person name="Henrissat B."/>
            <person name="Schoch C.L."/>
            <person name="Horwitz B.A."/>
            <person name="Barry K.W."/>
            <person name="Condon B.J."/>
            <person name="Copeland A.C."/>
            <person name="Dhillon B."/>
            <person name="Glaser F."/>
            <person name="Hesse C.N."/>
            <person name="Kosti I."/>
            <person name="LaButti K."/>
            <person name="Lindquist E.A."/>
            <person name="Lucas S."/>
            <person name="Salamov A.A."/>
            <person name="Bradshaw R.E."/>
            <person name="Ciuffetti L."/>
            <person name="Hamelin R.C."/>
            <person name="Kema G.H.J."/>
            <person name="Lawrence C."/>
            <person name="Scott J.A."/>
            <person name="Spatafora J.W."/>
            <person name="Turgeon B.G."/>
            <person name="de Wit P.J.G.M."/>
            <person name="Zhong S."/>
            <person name="Goodwin S.B."/>
            <person name="Grigoriev I.V."/>
        </authorList>
    </citation>
    <scope>NUCLEOTIDE SEQUENCE [LARGE SCALE GENOMIC DNA]</scope>
    <source>
        <strain evidence="2 3">CIRAD86</strain>
    </source>
</reference>
<feature type="region of interest" description="Disordered" evidence="1">
    <location>
        <begin position="158"/>
        <end position="180"/>
    </location>
</feature>
<organism evidence="2 3">
    <name type="scientific">Pseudocercospora fijiensis (strain CIRAD86)</name>
    <name type="common">Black leaf streak disease fungus</name>
    <name type="synonym">Mycosphaerella fijiensis</name>
    <dbReference type="NCBI Taxonomy" id="383855"/>
    <lineage>
        <taxon>Eukaryota</taxon>
        <taxon>Fungi</taxon>
        <taxon>Dikarya</taxon>
        <taxon>Ascomycota</taxon>
        <taxon>Pezizomycotina</taxon>
        <taxon>Dothideomycetes</taxon>
        <taxon>Dothideomycetidae</taxon>
        <taxon>Mycosphaerellales</taxon>
        <taxon>Mycosphaerellaceae</taxon>
        <taxon>Pseudocercospora</taxon>
    </lineage>
</organism>
<dbReference type="EMBL" id="KB446573">
    <property type="protein sequence ID" value="EME76879.1"/>
    <property type="molecule type" value="Genomic_DNA"/>
</dbReference>
<keyword evidence="3" id="KW-1185">Reference proteome</keyword>
<dbReference type="OrthoDB" id="3644948at2759"/>
<dbReference type="VEuPathDB" id="FungiDB:MYCFIDRAFT_83978"/>
<evidence type="ECO:0000256" key="1">
    <source>
        <dbReference type="SAM" id="MobiDB-lite"/>
    </source>
</evidence>
<sequence>MAKTNREQSQEPEEEEAPKQQKNKHLWQPDELRALYLLYGHFGLSCSGPMKDDTDEATRLMNKLFNIDSSKKGTKTNLYRSMYKERNQAGKGSKWDDIIRGPNEKNKAFYDEDDLDAFRDVKRRIEDAAEELDITLQGDDTKGPFAYSEAEALNAAVDAVRTPSSSEHGQEVEKNGDAED</sequence>